<dbReference type="EMBL" id="CABDUW010003587">
    <property type="protein sequence ID" value="VTJ89479.1"/>
    <property type="molecule type" value="Genomic_DNA"/>
</dbReference>
<proteinExistence type="predicted"/>
<accession>A0A5E4D9R9</accession>
<evidence type="ECO:0000313" key="2">
    <source>
        <dbReference type="EMBL" id="VTJ89479.1"/>
    </source>
</evidence>
<evidence type="ECO:0000256" key="1">
    <source>
        <dbReference type="SAM" id="MobiDB-lite"/>
    </source>
</evidence>
<reference evidence="2" key="1">
    <citation type="submission" date="2019-04" db="EMBL/GenBank/DDBJ databases">
        <authorList>
            <person name="Alioto T."/>
            <person name="Alioto T."/>
        </authorList>
    </citation>
    <scope>NUCLEOTIDE SEQUENCE [LARGE SCALE GENOMIC DNA]</scope>
</reference>
<dbReference type="Proteomes" id="UP000335636">
    <property type="component" value="Unassembled WGS sequence"/>
</dbReference>
<feature type="compositionally biased region" description="Polar residues" evidence="1">
    <location>
        <begin position="9"/>
        <end position="18"/>
    </location>
</feature>
<gene>
    <name evidence="2" type="ORF">MONAX_5E038421</name>
</gene>
<evidence type="ECO:0000313" key="3">
    <source>
        <dbReference type="Proteomes" id="UP000335636"/>
    </source>
</evidence>
<name>A0A5E4D9R9_MARMO</name>
<keyword evidence="3" id="KW-1185">Reference proteome</keyword>
<feature type="region of interest" description="Disordered" evidence="1">
    <location>
        <begin position="1"/>
        <end position="37"/>
    </location>
</feature>
<protein>
    <submittedName>
        <fullName evidence="2">Uncharacterized protein</fullName>
    </submittedName>
</protein>
<comment type="caution">
    <text evidence="2">The sequence shown here is derived from an EMBL/GenBank/DDBJ whole genome shotgun (WGS) entry which is preliminary data.</text>
</comment>
<organism evidence="2 3">
    <name type="scientific">Marmota monax</name>
    <name type="common">Woodchuck</name>
    <dbReference type="NCBI Taxonomy" id="9995"/>
    <lineage>
        <taxon>Eukaryota</taxon>
        <taxon>Metazoa</taxon>
        <taxon>Chordata</taxon>
        <taxon>Craniata</taxon>
        <taxon>Vertebrata</taxon>
        <taxon>Euteleostomi</taxon>
        <taxon>Mammalia</taxon>
        <taxon>Eutheria</taxon>
        <taxon>Euarchontoglires</taxon>
        <taxon>Glires</taxon>
        <taxon>Rodentia</taxon>
        <taxon>Sciuromorpha</taxon>
        <taxon>Sciuridae</taxon>
        <taxon>Xerinae</taxon>
        <taxon>Marmotini</taxon>
        <taxon>Marmota</taxon>
    </lineage>
</organism>
<dbReference type="AlphaFoldDB" id="A0A5E4D9R9"/>
<feature type="region of interest" description="Disordered" evidence="1">
    <location>
        <begin position="52"/>
        <end position="76"/>
    </location>
</feature>
<sequence length="76" mass="8682">MEKKRCGQPHNTHSSSGIVDSRKEVRPESAGQRPAGLGLVCIGVRMRPNSHSLTLAPQVHFRQTEHPTRHRRWHKQ</sequence>
<feature type="non-terminal residue" evidence="2">
    <location>
        <position position="76"/>
    </location>
</feature>